<evidence type="ECO:0000256" key="2">
    <source>
        <dbReference type="ARBA" id="ARBA00007626"/>
    </source>
</evidence>
<dbReference type="Gene3D" id="1.25.40.10">
    <property type="entry name" value="Tetratricopeptide repeat domain"/>
    <property type="match status" value="2"/>
</dbReference>
<dbReference type="Gramene" id="VVA32750">
    <property type="protein sequence ID" value="VVA32750"/>
    <property type="gene ID" value="Prudul26B025755"/>
</dbReference>
<gene>
    <name evidence="6" type="ORF">ALMOND_2B025755</name>
</gene>
<reference evidence="7" key="1">
    <citation type="journal article" date="2020" name="Plant J.">
        <title>Transposons played a major role in the diversification between the closely related almond and peach genomes: results from the almond genome sequence.</title>
        <authorList>
            <person name="Alioto T."/>
            <person name="Alexiou K.G."/>
            <person name="Bardil A."/>
            <person name="Barteri F."/>
            <person name="Castanera R."/>
            <person name="Cruz F."/>
            <person name="Dhingra A."/>
            <person name="Duval H."/>
            <person name="Fernandez I Marti A."/>
            <person name="Frias L."/>
            <person name="Galan B."/>
            <person name="Garcia J.L."/>
            <person name="Howad W."/>
            <person name="Gomez-Garrido J."/>
            <person name="Gut M."/>
            <person name="Julca I."/>
            <person name="Morata J."/>
            <person name="Puigdomenech P."/>
            <person name="Ribeca P."/>
            <person name="Rubio Cabetas M.J."/>
            <person name="Vlasova A."/>
            <person name="Wirthensohn M."/>
            <person name="Garcia-Mas J."/>
            <person name="Gabaldon T."/>
            <person name="Casacuberta J.M."/>
            <person name="Arus P."/>
        </authorList>
    </citation>
    <scope>NUCLEOTIDE SEQUENCE [LARGE SCALE GENOMIC DNA]</scope>
    <source>
        <strain evidence="7">cv. Texas</strain>
    </source>
</reference>
<dbReference type="PANTHER" id="PTHR45717:SF10">
    <property type="entry name" value="OS10G0501000 PROTEIN"/>
    <property type="match status" value="1"/>
</dbReference>
<dbReference type="InterPro" id="IPR011990">
    <property type="entry name" value="TPR-like_helical_dom_sf"/>
</dbReference>
<proteinExistence type="inferred from homology"/>
<evidence type="ECO:0000256" key="5">
    <source>
        <dbReference type="ARBA" id="ARBA00023128"/>
    </source>
</evidence>
<evidence type="ECO:0000313" key="7">
    <source>
        <dbReference type="Proteomes" id="UP000327085"/>
    </source>
</evidence>
<dbReference type="InParanoid" id="A0A5E4FZB5"/>
<sequence length="467" mass="53749">MIKLLGSNPWHGNAIFGVLRTLFYSTEALASCSPPFETLYHRISRAGNPRVSIVPVLDQWVEEGRDVNKSELQSFVKMLRKYRRYSHALQISEWMSDARNYDLSHGDIAIRLDLISKVCGLEQAEMYFNSLPDPLRNFKVYGALLFCSVEHKSLEKAENRFEKMKELGYVKGPLPYNVMLTLYSQLGQHEKLDILVKEMEEKVIDYDSFTLKIQLNLYANTSDIDRMEKLLMKIEADPLVTVDWNGYVVAAKGFLKAGLLEKASSMLRRSEQLVSNQTRTLAYEIFLSLYAAIGNKEEVYRIWNMYKFMARFKNSGYLCMLSSLVKLDDIDGAEMILEEWESGAKFFDIRIPNFLITTYCKKGLLVKAESYINKLEESGKPLDASTWTRLAAGYHMHGQMAKAVETMKRAILASQPGWELNHLILAACLEYLKEKGNLEVAHELLSLIRERDHFSEELCDKLEKYII</sequence>
<dbReference type="AlphaFoldDB" id="A0A5E4FZB5"/>
<comment type="subcellular location">
    <subcellularLocation>
        <location evidence="1">Mitochondrion</location>
    </subcellularLocation>
</comment>
<dbReference type="EMBL" id="CABIKO010000260">
    <property type="protein sequence ID" value="VVA32750.1"/>
    <property type="molecule type" value="Genomic_DNA"/>
</dbReference>
<dbReference type="Pfam" id="PF01535">
    <property type="entry name" value="PPR"/>
    <property type="match status" value="3"/>
</dbReference>
<keyword evidence="3" id="KW-0677">Repeat</keyword>
<protein>
    <submittedName>
        <fullName evidence="6">PREDICTED: pentatricopeptide repeat-containing</fullName>
    </submittedName>
</protein>
<dbReference type="SUPFAM" id="SSF48452">
    <property type="entry name" value="TPR-like"/>
    <property type="match status" value="1"/>
</dbReference>
<evidence type="ECO:0000256" key="3">
    <source>
        <dbReference type="ARBA" id="ARBA00022737"/>
    </source>
</evidence>
<dbReference type="OMA" id="NSGYLCM"/>
<dbReference type="InterPro" id="IPR002885">
    <property type="entry name" value="PPR_rpt"/>
</dbReference>
<evidence type="ECO:0000256" key="4">
    <source>
        <dbReference type="ARBA" id="ARBA00022946"/>
    </source>
</evidence>
<evidence type="ECO:0000313" key="6">
    <source>
        <dbReference type="EMBL" id="VVA32750.1"/>
    </source>
</evidence>
<dbReference type="Proteomes" id="UP000327085">
    <property type="component" value="Chromosome 3"/>
</dbReference>
<dbReference type="PANTHER" id="PTHR45717">
    <property type="entry name" value="OS12G0527900 PROTEIN"/>
    <property type="match status" value="1"/>
</dbReference>
<name>A0A5E4FZB5_PRUDU</name>
<dbReference type="GO" id="GO:0003729">
    <property type="term" value="F:mRNA binding"/>
    <property type="evidence" value="ECO:0007669"/>
    <property type="project" value="UniProtKB-ARBA"/>
</dbReference>
<evidence type="ECO:0000256" key="1">
    <source>
        <dbReference type="ARBA" id="ARBA00004173"/>
    </source>
</evidence>
<dbReference type="FunFam" id="1.25.40.10:FF:000385">
    <property type="entry name" value="Pentatricopeptide repeat-containing protein mitochondrial"/>
    <property type="match status" value="1"/>
</dbReference>
<keyword evidence="4" id="KW-0809">Transit peptide</keyword>
<organism evidence="6 7">
    <name type="scientific">Prunus dulcis</name>
    <name type="common">Almond</name>
    <name type="synonym">Amygdalus dulcis</name>
    <dbReference type="NCBI Taxonomy" id="3755"/>
    <lineage>
        <taxon>Eukaryota</taxon>
        <taxon>Viridiplantae</taxon>
        <taxon>Streptophyta</taxon>
        <taxon>Embryophyta</taxon>
        <taxon>Tracheophyta</taxon>
        <taxon>Spermatophyta</taxon>
        <taxon>Magnoliopsida</taxon>
        <taxon>eudicotyledons</taxon>
        <taxon>Gunneridae</taxon>
        <taxon>Pentapetalae</taxon>
        <taxon>rosids</taxon>
        <taxon>fabids</taxon>
        <taxon>Rosales</taxon>
        <taxon>Rosaceae</taxon>
        <taxon>Amygdaloideae</taxon>
        <taxon>Amygdaleae</taxon>
        <taxon>Prunus</taxon>
    </lineage>
</organism>
<accession>A0A5E4FZB5</accession>
<comment type="similarity">
    <text evidence="2">Belongs to the PPR family. P subfamily.</text>
</comment>
<dbReference type="FunCoup" id="A0A5E4FZB5">
    <property type="interactions" value="88"/>
</dbReference>
<dbReference type="GO" id="GO:0005739">
    <property type="term" value="C:mitochondrion"/>
    <property type="evidence" value="ECO:0007669"/>
    <property type="project" value="UniProtKB-SubCell"/>
</dbReference>
<keyword evidence="5" id="KW-0496">Mitochondrion</keyword>